<evidence type="ECO:0000313" key="1">
    <source>
        <dbReference type="EMBL" id="GGC69747.1"/>
    </source>
</evidence>
<organism evidence="1 2">
    <name type="scientific">Pedobacter quisquiliarum</name>
    <dbReference type="NCBI Taxonomy" id="1834438"/>
    <lineage>
        <taxon>Bacteria</taxon>
        <taxon>Pseudomonadati</taxon>
        <taxon>Bacteroidota</taxon>
        <taxon>Sphingobacteriia</taxon>
        <taxon>Sphingobacteriales</taxon>
        <taxon>Sphingobacteriaceae</taxon>
        <taxon>Pedobacter</taxon>
    </lineage>
</organism>
<dbReference type="Proteomes" id="UP000651668">
    <property type="component" value="Unassembled WGS sequence"/>
</dbReference>
<dbReference type="EMBL" id="BMIL01000007">
    <property type="protein sequence ID" value="GGC69747.1"/>
    <property type="molecule type" value="Genomic_DNA"/>
</dbReference>
<reference evidence="1" key="1">
    <citation type="journal article" date="2014" name="Int. J. Syst. Evol. Microbiol.">
        <title>Complete genome sequence of Corynebacterium casei LMG S-19264T (=DSM 44701T), isolated from a smear-ripened cheese.</title>
        <authorList>
            <consortium name="US DOE Joint Genome Institute (JGI-PGF)"/>
            <person name="Walter F."/>
            <person name="Albersmeier A."/>
            <person name="Kalinowski J."/>
            <person name="Ruckert C."/>
        </authorList>
    </citation>
    <scope>NUCLEOTIDE SEQUENCE</scope>
    <source>
        <strain evidence="1">CGMCC 1.15343</strain>
    </source>
</reference>
<reference evidence="1" key="2">
    <citation type="submission" date="2020-09" db="EMBL/GenBank/DDBJ databases">
        <authorList>
            <person name="Sun Q."/>
            <person name="Zhou Y."/>
        </authorList>
    </citation>
    <scope>NUCLEOTIDE SEQUENCE</scope>
    <source>
        <strain evidence="1">CGMCC 1.15343</strain>
    </source>
</reference>
<evidence type="ECO:0000313" key="2">
    <source>
        <dbReference type="Proteomes" id="UP000651668"/>
    </source>
</evidence>
<comment type="caution">
    <text evidence="1">The sequence shown here is derived from an EMBL/GenBank/DDBJ whole genome shotgun (WGS) entry which is preliminary data.</text>
</comment>
<dbReference type="AlphaFoldDB" id="A0A916UE73"/>
<dbReference type="PROSITE" id="PS51257">
    <property type="entry name" value="PROKAR_LIPOPROTEIN"/>
    <property type="match status" value="1"/>
</dbReference>
<dbReference type="RefSeq" id="WP_188627139.1">
    <property type="nucleotide sequence ID" value="NZ_BMIL01000007.1"/>
</dbReference>
<keyword evidence="2" id="KW-1185">Reference proteome</keyword>
<accession>A0A916UE73</accession>
<sequence>MKNLKTKSCFLLGLIVLMGCEKNDDNIVEQQVQLVTAAAEPLPQVRVFNTMGKYFVALDTICAPYLKYTTKYDISKLPNQTFVDSLDDGKLKLIFDLGDSAPRKFDPTTTEWWGNWNVSPYVETNDPHVLRMADWSTVIITLSKKCYIFGFELSARLNLNNNNPVEFGAGYFDSDRLPDDTPIGRVGQKVESPGGARLFAIKSEVPFNTVVIYWDGAGSAQFTRDYAIANIRYVTSKKIFDQHRN</sequence>
<protein>
    <submittedName>
        <fullName evidence="1">Uncharacterized protein</fullName>
    </submittedName>
</protein>
<gene>
    <name evidence="1" type="ORF">GCM10011387_23970</name>
</gene>
<name>A0A916UE73_9SPHI</name>
<proteinExistence type="predicted"/>